<feature type="domain" description="OmpA-like" evidence="6">
    <location>
        <begin position="305"/>
        <end position="426"/>
    </location>
</feature>
<dbReference type="Proteomes" id="UP001626628">
    <property type="component" value="Chromosome"/>
</dbReference>
<dbReference type="InterPro" id="IPR006665">
    <property type="entry name" value="OmpA-like"/>
</dbReference>
<dbReference type="InterPro" id="IPR036737">
    <property type="entry name" value="OmpA-like_sf"/>
</dbReference>
<dbReference type="PROSITE" id="PS51123">
    <property type="entry name" value="OMPA_2"/>
    <property type="match status" value="1"/>
</dbReference>
<organism evidence="7 8">
    <name type="scientific">Streptomyces sirii</name>
    <dbReference type="NCBI Taxonomy" id="3127701"/>
    <lineage>
        <taxon>Bacteria</taxon>
        <taxon>Bacillati</taxon>
        <taxon>Actinomycetota</taxon>
        <taxon>Actinomycetes</taxon>
        <taxon>Kitasatosporales</taxon>
        <taxon>Streptomycetaceae</taxon>
        <taxon>Streptomyces</taxon>
    </lineage>
</organism>
<evidence type="ECO:0000256" key="3">
    <source>
        <dbReference type="ARBA" id="ARBA00023237"/>
    </source>
</evidence>
<dbReference type="InterPro" id="IPR036465">
    <property type="entry name" value="vWFA_dom_sf"/>
</dbReference>
<dbReference type="EMBL" id="CP147982">
    <property type="protein sequence ID" value="WXK80269.1"/>
    <property type="molecule type" value="Genomic_DNA"/>
</dbReference>
<dbReference type="InterPro" id="IPR050330">
    <property type="entry name" value="Bact_OuterMem_StrucFunc"/>
</dbReference>
<keyword evidence="5" id="KW-0732">Signal</keyword>
<dbReference type="PROSITE" id="PS51257">
    <property type="entry name" value="PROKAR_LIPOPROTEIN"/>
    <property type="match status" value="1"/>
</dbReference>
<evidence type="ECO:0000256" key="1">
    <source>
        <dbReference type="ARBA" id="ARBA00004442"/>
    </source>
</evidence>
<sequence>MPLTRISPRRFVALALTLTAVMASSGCGAFDMPTARPCTWLTSASDDAGGTRRRTVVLVDRSSSTRPDKAAAPTARVPDWPATLLAAPGLALPELEGQLLSVAGFDGTRATVDWQVDRVPVTPAKGNETLKQDRRDARRGCLEKRLRQLSATEPSTDRTDVLGALAAAAEQLAPGGGRRRIVVATDGLANTGCADLRSAGFDGVPEIEAIVRRCRTAGELPDLKGAEVSLVGIGRTARGRAPSSPQTAWLTSLWTRLCEASGAARCKVAATARSHAAGKHTGSGKKAGKTEPEVAFPAVSERPAGRVTTLTLPGSVLFATDSAELSATARGTLDDVARRVGELHPLSVAVFGHTDSRGSEQHGRQLSLARAKAVRSALVQRQIAVATVRGYSDDRPSCTPEYRDGAPDYAAMACNRRVEVAVTVRR</sequence>
<dbReference type="PRINTS" id="PR01021">
    <property type="entry name" value="OMPADOMAIN"/>
</dbReference>
<dbReference type="Gene3D" id="3.40.50.410">
    <property type="entry name" value="von Willebrand factor, type A domain"/>
    <property type="match status" value="1"/>
</dbReference>
<evidence type="ECO:0000313" key="7">
    <source>
        <dbReference type="EMBL" id="WXK80269.1"/>
    </source>
</evidence>
<dbReference type="Pfam" id="PF00691">
    <property type="entry name" value="OmpA"/>
    <property type="match status" value="1"/>
</dbReference>
<accession>A0ABZ2R159</accession>
<evidence type="ECO:0000256" key="4">
    <source>
        <dbReference type="PROSITE-ProRule" id="PRU00473"/>
    </source>
</evidence>
<feature type="chain" id="PRO_5046842823" evidence="5">
    <location>
        <begin position="30"/>
        <end position="426"/>
    </location>
</feature>
<dbReference type="SUPFAM" id="SSF103088">
    <property type="entry name" value="OmpA-like"/>
    <property type="match status" value="1"/>
</dbReference>
<dbReference type="CDD" id="cd07185">
    <property type="entry name" value="OmpA_C-like"/>
    <property type="match status" value="1"/>
</dbReference>
<comment type="subcellular location">
    <subcellularLocation>
        <location evidence="1">Cell outer membrane</location>
    </subcellularLocation>
</comment>
<gene>
    <name evidence="7" type="ORF">WAB15_32055</name>
</gene>
<reference evidence="7 8" key="1">
    <citation type="submission" date="2024-03" db="EMBL/GenBank/DDBJ databases">
        <title>The complete genome of Streptomyces sirii sp.nov.</title>
        <authorList>
            <person name="Zakalyukina Y.V."/>
            <person name="Belik A.R."/>
            <person name="Biryukov M.V."/>
            <person name="Baturina O.A."/>
            <person name="Kabilov M.R."/>
        </authorList>
    </citation>
    <scope>NUCLEOTIDE SEQUENCE [LARGE SCALE GENOMIC DNA]</scope>
    <source>
        <strain evidence="7 8">BP-8</strain>
    </source>
</reference>
<keyword evidence="8" id="KW-1185">Reference proteome</keyword>
<dbReference type="PANTHER" id="PTHR30329">
    <property type="entry name" value="STATOR ELEMENT OF FLAGELLAR MOTOR COMPLEX"/>
    <property type="match status" value="1"/>
</dbReference>
<protein>
    <submittedName>
        <fullName evidence="7">OmpA family protein</fullName>
    </submittedName>
</protein>
<dbReference type="Gene3D" id="3.30.1330.60">
    <property type="entry name" value="OmpA-like domain"/>
    <property type="match status" value="1"/>
</dbReference>
<dbReference type="SUPFAM" id="SSF53300">
    <property type="entry name" value="vWA-like"/>
    <property type="match status" value="1"/>
</dbReference>
<keyword evidence="3" id="KW-0998">Cell outer membrane</keyword>
<proteinExistence type="predicted"/>
<keyword evidence="2 4" id="KW-0472">Membrane</keyword>
<evidence type="ECO:0000259" key="6">
    <source>
        <dbReference type="PROSITE" id="PS51123"/>
    </source>
</evidence>
<dbReference type="PANTHER" id="PTHR30329:SF21">
    <property type="entry name" value="LIPOPROTEIN YIAD-RELATED"/>
    <property type="match status" value="1"/>
</dbReference>
<name>A0ABZ2R159_9ACTN</name>
<evidence type="ECO:0000313" key="8">
    <source>
        <dbReference type="Proteomes" id="UP001626628"/>
    </source>
</evidence>
<dbReference type="InterPro" id="IPR006664">
    <property type="entry name" value="OMP_bac"/>
</dbReference>
<feature type="signal peptide" evidence="5">
    <location>
        <begin position="1"/>
        <end position="29"/>
    </location>
</feature>
<dbReference type="RefSeq" id="WP_407288373.1">
    <property type="nucleotide sequence ID" value="NZ_CP147982.1"/>
</dbReference>
<evidence type="ECO:0000256" key="5">
    <source>
        <dbReference type="SAM" id="SignalP"/>
    </source>
</evidence>
<evidence type="ECO:0000256" key="2">
    <source>
        <dbReference type="ARBA" id="ARBA00023136"/>
    </source>
</evidence>